<organism evidence="3 4">
    <name type="scientific">Fusarium kuroshium</name>
    <dbReference type="NCBI Taxonomy" id="2010991"/>
    <lineage>
        <taxon>Eukaryota</taxon>
        <taxon>Fungi</taxon>
        <taxon>Dikarya</taxon>
        <taxon>Ascomycota</taxon>
        <taxon>Pezizomycotina</taxon>
        <taxon>Sordariomycetes</taxon>
        <taxon>Hypocreomycetidae</taxon>
        <taxon>Hypocreales</taxon>
        <taxon>Nectriaceae</taxon>
        <taxon>Fusarium</taxon>
        <taxon>Fusarium solani species complex</taxon>
    </lineage>
</organism>
<dbReference type="Pfam" id="PF00690">
    <property type="entry name" value="Cation_ATPase_N"/>
    <property type="match status" value="1"/>
</dbReference>
<evidence type="ECO:0000256" key="1">
    <source>
        <dbReference type="SAM" id="Phobius"/>
    </source>
</evidence>
<dbReference type="InterPro" id="IPR023298">
    <property type="entry name" value="ATPase_P-typ_TM_dom_sf"/>
</dbReference>
<feature type="transmembrane region" description="Helical" evidence="1">
    <location>
        <begin position="84"/>
        <end position="105"/>
    </location>
</feature>
<keyword evidence="1" id="KW-1133">Transmembrane helix</keyword>
<evidence type="ECO:0000313" key="3">
    <source>
        <dbReference type="EMBL" id="RMJ16481.1"/>
    </source>
</evidence>
<dbReference type="Proteomes" id="UP000277212">
    <property type="component" value="Unassembled WGS sequence"/>
</dbReference>
<dbReference type="AlphaFoldDB" id="A0A3M2SG27"/>
<dbReference type="Gene3D" id="2.70.150.10">
    <property type="entry name" value="Calcium-transporting ATPase, cytoplasmic transduction domain A"/>
    <property type="match status" value="1"/>
</dbReference>
<dbReference type="STRING" id="2010991.A0A3M2SG27"/>
<evidence type="ECO:0000313" key="4">
    <source>
        <dbReference type="Proteomes" id="UP000277212"/>
    </source>
</evidence>
<gene>
    <name evidence="3" type="ORF">CDV36_003868</name>
</gene>
<sequence length="144" mass="16540">MIHHRIKAWPTWLRQLVWARQTSPESAQDDIQEEVLRDFASMPGELVFDHLSSGEHGISDTEALARRRIYGRNVVSPQSPSSCFILFLSIILNSFGILLIFLAIINAAIPTPNWKTFAVLMMMVLISCVVRLWHEYQSVYVLRD</sequence>
<dbReference type="SUPFAM" id="SSF81665">
    <property type="entry name" value="Calcium ATPase, transmembrane domain M"/>
    <property type="match status" value="1"/>
</dbReference>
<dbReference type="Gene3D" id="1.20.1110.10">
    <property type="entry name" value="Calcium-transporting ATPase, transmembrane domain"/>
    <property type="match status" value="1"/>
</dbReference>
<evidence type="ECO:0000259" key="2">
    <source>
        <dbReference type="SMART" id="SM00831"/>
    </source>
</evidence>
<dbReference type="EMBL" id="NKUJ01000047">
    <property type="protein sequence ID" value="RMJ16481.1"/>
    <property type="molecule type" value="Genomic_DNA"/>
</dbReference>
<reference evidence="3 4" key="1">
    <citation type="submission" date="2017-06" db="EMBL/GenBank/DDBJ databases">
        <title>Comparative genomic analysis of Ambrosia Fusariam Clade fungi.</title>
        <authorList>
            <person name="Stajich J.E."/>
            <person name="Carrillo J."/>
            <person name="Kijimoto T."/>
            <person name="Eskalen A."/>
            <person name="O'Donnell K."/>
            <person name="Kasson M."/>
        </authorList>
    </citation>
    <scope>NUCLEOTIDE SEQUENCE [LARGE SCALE GENOMIC DNA]</scope>
    <source>
        <strain evidence="3">UCR3666</strain>
    </source>
</reference>
<name>A0A3M2SG27_9HYPO</name>
<dbReference type="SMART" id="SM00831">
    <property type="entry name" value="Cation_ATPase_N"/>
    <property type="match status" value="1"/>
</dbReference>
<keyword evidence="1" id="KW-0812">Transmembrane</keyword>
<dbReference type="OrthoDB" id="158672at2759"/>
<comment type="caution">
    <text evidence="3">The sequence shown here is derived from an EMBL/GenBank/DDBJ whole genome shotgun (WGS) entry which is preliminary data.</text>
</comment>
<keyword evidence="1" id="KW-0472">Membrane</keyword>
<feature type="transmembrane region" description="Helical" evidence="1">
    <location>
        <begin position="117"/>
        <end position="134"/>
    </location>
</feature>
<proteinExistence type="predicted"/>
<protein>
    <recommendedName>
        <fullName evidence="2">Cation-transporting P-type ATPase N-terminal domain-containing protein</fullName>
    </recommendedName>
</protein>
<keyword evidence="4" id="KW-1185">Reference proteome</keyword>
<dbReference type="InterPro" id="IPR004014">
    <property type="entry name" value="ATPase_P-typ_cation-transptr_N"/>
</dbReference>
<accession>A0A3M2SG27</accession>
<feature type="domain" description="Cation-transporting P-type ATPase N-terminal" evidence="2">
    <location>
        <begin position="38"/>
        <end position="111"/>
    </location>
</feature>